<feature type="compositionally biased region" description="Basic residues" evidence="1">
    <location>
        <begin position="289"/>
        <end position="307"/>
    </location>
</feature>
<accession>A0A9D0YYD4</accession>
<proteinExistence type="predicted"/>
<gene>
    <name evidence="2" type="ORF">IAC85_00470</name>
</gene>
<evidence type="ECO:0000313" key="3">
    <source>
        <dbReference type="Proteomes" id="UP000886725"/>
    </source>
</evidence>
<reference evidence="2" key="1">
    <citation type="submission" date="2020-10" db="EMBL/GenBank/DDBJ databases">
        <authorList>
            <person name="Gilroy R."/>
        </authorList>
    </citation>
    <scope>NUCLEOTIDE SEQUENCE</scope>
    <source>
        <strain evidence="2">CHK165-10780</strain>
    </source>
</reference>
<comment type="caution">
    <text evidence="2">The sequence shown here is derived from an EMBL/GenBank/DDBJ whole genome shotgun (WGS) entry which is preliminary data.</text>
</comment>
<evidence type="ECO:0000313" key="2">
    <source>
        <dbReference type="EMBL" id="HIQ64193.1"/>
    </source>
</evidence>
<dbReference type="AlphaFoldDB" id="A0A9D0YYD4"/>
<evidence type="ECO:0000256" key="1">
    <source>
        <dbReference type="SAM" id="MobiDB-lite"/>
    </source>
</evidence>
<reference evidence="2" key="2">
    <citation type="journal article" date="2021" name="PeerJ">
        <title>Extensive microbial diversity within the chicken gut microbiome revealed by metagenomics and culture.</title>
        <authorList>
            <person name="Gilroy R."/>
            <person name="Ravi A."/>
            <person name="Getino M."/>
            <person name="Pursley I."/>
            <person name="Horton D.L."/>
            <person name="Alikhan N.F."/>
            <person name="Baker D."/>
            <person name="Gharbi K."/>
            <person name="Hall N."/>
            <person name="Watson M."/>
            <person name="Adriaenssens E.M."/>
            <person name="Foster-Nyarko E."/>
            <person name="Jarju S."/>
            <person name="Secka A."/>
            <person name="Antonio M."/>
            <person name="Oren A."/>
            <person name="Chaudhuri R.R."/>
            <person name="La Ragione R."/>
            <person name="Hildebrand F."/>
            <person name="Pallen M.J."/>
        </authorList>
    </citation>
    <scope>NUCLEOTIDE SEQUENCE</scope>
    <source>
        <strain evidence="2">CHK165-10780</strain>
    </source>
</reference>
<organism evidence="2 3">
    <name type="scientific">Candidatus Faecenecus gallistercoris</name>
    <dbReference type="NCBI Taxonomy" id="2840793"/>
    <lineage>
        <taxon>Bacteria</taxon>
        <taxon>Bacillati</taxon>
        <taxon>Bacillota</taxon>
        <taxon>Bacillota incertae sedis</taxon>
        <taxon>Candidatus Faecenecus</taxon>
    </lineage>
</organism>
<feature type="region of interest" description="Disordered" evidence="1">
    <location>
        <begin position="269"/>
        <end position="307"/>
    </location>
</feature>
<protein>
    <submittedName>
        <fullName evidence="2">Uncharacterized protein</fullName>
    </submittedName>
</protein>
<dbReference type="Proteomes" id="UP000886725">
    <property type="component" value="Unassembled WGS sequence"/>
</dbReference>
<dbReference type="EMBL" id="DVFU01000012">
    <property type="protein sequence ID" value="HIQ64193.1"/>
    <property type="molecule type" value="Genomic_DNA"/>
</dbReference>
<sequence>MNHTDISSTAVLKEFINCPTLDSCFKEYWRVRKEHPELEAVIDATFVGIISKYVGQDDIALSINPSFPFESGKQRQAYYKMKEFYYRLSLQDIMNRLKPIQEECLNYQTQEMKLIEKQKELKKEQHDMKEEYRLKRFPKLWQGVVKQYYRLMDFNRGISLGVSAATVGVGAVCLSLFPATTSLAIAALFGVTGLHEMVTSKDGGFITDRRRLLNTQMDNLSMRLEKNRYRLQNCRERILTDRNQIECAMLQMDNIQSNADTCHILQKKDSKPEDSNTFEVNPTMLPKKNTPKQRTLHLSRRLSHTSK</sequence>
<name>A0A9D0YYD4_9FIRM</name>